<evidence type="ECO:0000259" key="2">
    <source>
        <dbReference type="Pfam" id="PF01757"/>
    </source>
</evidence>
<dbReference type="Pfam" id="PF01757">
    <property type="entry name" value="Acyl_transf_3"/>
    <property type="match status" value="1"/>
</dbReference>
<dbReference type="RefSeq" id="WP_194503486.1">
    <property type="nucleotide sequence ID" value="NZ_JADIVZ010000004.1"/>
</dbReference>
<protein>
    <submittedName>
        <fullName evidence="4">Acyltransferase</fullName>
    </submittedName>
</protein>
<feature type="domain" description="Acyltransferase 3" evidence="2">
    <location>
        <begin position="41"/>
        <end position="372"/>
    </location>
</feature>
<evidence type="ECO:0000313" key="5">
    <source>
        <dbReference type="Proteomes" id="UP000656804"/>
    </source>
</evidence>
<keyword evidence="1" id="KW-0472">Membrane</keyword>
<gene>
    <name evidence="4" type="ORF">ISG29_11175</name>
</gene>
<keyword evidence="4" id="KW-0012">Acyltransferase</keyword>
<dbReference type="GO" id="GO:0016747">
    <property type="term" value="F:acyltransferase activity, transferring groups other than amino-acyl groups"/>
    <property type="evidence" value="ECO:0007669"/>
    <property type="project" value="InterPro"/>
</dbReference>
<evidence type="ECO:0000256" key="1">
    <source>
        <dbReference type="SAM" id="Phobius"/>
    </source>
</evidence>
<accession>A0A930UYV7</accession>
<dbReference type="GO" id="GO:0016020">
    <property type="term" value="C:membrane"/>
    <property type="evidence" value="ECO:0007669"/>
    <property type="project" value="TreeGrafter"/>
</dbReference>
<keyword evidence="1" id="KW-1133">Transmembrane helix</keyword>
<dbReference type="InterPro" id="IPR050879">
    <property type="entry name" value="Acyltransferase_3"/>
</dbReference>
<dbReference type="Pfam" id="PF19040">
    <property type="entry name" value="SGNH"/>
    <property type="match status" value="1"/>
</dbReference>
<dbReference type="InterPro" id="IPR002656">
    <property type="entry name" value="Acyl_transf_3_dom"/>
</dbReference>
<feature type="transmembrane region" description="Helical" evidence="1">
    <location>
        <begin position="297"/>
        <end position="323"/>
    </location>
</feature>
<feature type="transmembrane region" description="Helical" evidence="1">
    <location>
        <begin position="204"/>
        <end position="222"/>
    </location>
</feature>
<sequence>MTTTLEPLSATRQRDDRHRRTCPHCLAKAGAARAKPAFRPDIEGLRAIAVVLVALNHADVPGFGGGYIGVDVFFVLSGFLITGLLDDEADRTGRVSIGGFYARRVRRILPAASLVTVTTVAIAYLLGGASLGNRTAADGAWASVFLANIHFAASGVDYFNRGGFGSPLEHYWSLGVEEQFYVVWPVLMLGIAVLTRYARQHRSWLVAGVMTLICAVSLWFSVTYTHSSPTAAYFSPFTRAWELGIGALAAVTLRRRPPLTRHAPAIGAAVALAGLAAMAVAAFTFTSDTPFPSAWALVPVLGTTTVVVAGILSPGHAIARVLGSAPMRFVGLRSYGFYLWHLPFLVLPALRWQVDLPMRIALLLAAFGAATVMYVALENPVRHSRVLARRTPWALGLGAALVVTGLVVTLGVQQLNRVQYSGSQNVALADLPTAKAVRADLPAALRLSSPPADLAPPIDDIANAGSLTPDQETCDSDYGVTQATLCFLGDTSSSRTVVLWGDSHGAMWMPALSAVASQEGFRLAVFTKYGCAPLLGVEPWHPTDDRAYGECTAFKQSVVPLVQQLAPEQVILTGAFKGWAYVGPDGDEVPGGTFTSTKGEWLPNDTVDSVWDAALGRTIKAMEQTGAAVTVLGDIGYPLEDNSVCMATHRSDVGACSTPRKQAVFDAHNAAEEATADKAGATYVPVVQLLCTRQACPAVNDDTVVYRDAYHVTRQYSELLARAVGTALGLVSDATGSGRQAGSGSTG</sequence>
<dbReference type="Proteomes" id="UP000656804">
    <property type="component" value="Unassembled WGS sequence"/>
</dbReference>
<comment type="caution">
    <text evidence="4">The sequence shown here is derived from an EMBL/GenBank/DDBJ whole genome shotgun (WGS) entry which is preliminary data.</text>
</comment>
<evidence type="ECO:0000259" key="3">
    <source>
        <dbReference type="Pfam" id="PF19040"/>
    </source>
</evidence>
<dbReference type="PANTHER" id="PTHR23028:SF53">
    <property type="entry name" value="ACYL_TRANSF_3 DOMAIN-CONTAINING PROTEIN"/>
    <property type="match status" value="1"/>
</dbReference>
<dbReference type="PANTHER" id="PTHR23028">
    <property type="entry name" value="ACETYLTRANSFERASE"/>
    <property type="match status" value="1"/>
</dbReference>
<dbReference type="AlphaFoldDB" id="A0A930UYV7"/>
<keyword evidence="4" id="KW-0808">Transferase</keyword>
<dbReference type="InterPro" id="IPR043968">
    <property type="entry name" value="SGNH"/>
</dbReference>
<keyword evidence="1" id="KW-0812">Transmembrane</keyword>
<feature type="transmembrane region" description="Helical" evidence="1">
    <location>
        <begin position="107"/>
        <end position="126"/>
    </location>
</feature>
<feature type="transmembrane region" description="Helical" evidence="1">
    <location>
        <begin position="234"/>
        <end position="253"/>
    </location>
</feature>
<feature type="transmembrane region" description="Helical" evidence="1">
    <location>
        <begin position="65"/>
        <end position="86"/>
    </location>
</feature>
<feature type="transmembrane region" description="Helical" evidence="1">
    <location>
        <begin position="393"/>
        <end position="412"/>
    </location>
</feature>
<proteinExistence type="predicted"/>
<evidence type="ECO:0000313" key="4">
    <source>
        <dbReference type="EMBL" id="MBF4162252.1"/>
    </source>
</evidence>
<feature type="transmembrane region" description="Helical" evidence="1">
    <location>
        <begin position="335"/>
        <end position="354"/>
    </location>
</feature>
<dbReference type="EMBL" id="JADIVZ010000004">
    <property type="protein sequence ID" value="MBF4162252.1"/>
    <property type="molecule type" value="Genomic_DNA"/>
</dbReference>
<organism evidence="4 5">
    <name type="scientific">Nocardioides acrostichi</name>
    <dbReference type="NCBI Taxonomy" id="2784339"/>
    <lineage>
        <taxon>Bacteria</taxon>
        <taxon>Bacillati</taxon>
        <taxon>Actinomycetota</taxon>
        <taxon>Actinomycetes</taxon>
        <taxon>Propionibacteriales</taxon>
        <taxon>Nocardioidaceae</taxon>
        <taxon>Nocardioides</taxon>
    </lineage>
</organism>
<feature type="domain" description="SGNH" evidence="3">
    <location>
        <begin position="482"/>
        <end position="724"/>
    </location>
</feature>
<feature type="transmembrane region" description="Helical" evidence="1">
    <location>
        <begin position="265"/>
        <end position="285"/>
    </location>
</feature>
<reference evidence="4" key="1">
    <citation type="submission" date="2020-11" db="EMBL/GenBank/DDBJ databases">
        <title>Nocardioides sp. CBS4Y-1, whole genome shotgun sequence.</title>
        <authorList>
            <person name="Tuo L."/>
        </authorList>
    </citation>
    <scope>NUCLEOTIDE SEQUENCE</scope>
    <source>
        <strain evidence="4">CBS4Y-1</strain>
    </source>
</reference>
<name>A0A930UYV7_9ACTN</name>
<feature type="transmembrane region" description="Helical" evidence="1">
    <location>
        <begin position="180"/>
        <end position="197"/>
    </location>
</feature>
<keyword evidence="5" id="KW-1185">Reference proteome</keyword>
<feature type="transmembrane region" description="Helical" evidence="1">
    <location>
        <begin position="360"/>
        <end position="381"/>
    </location>
</feature>
<dbReference type="GO" id="GO:0009103">
    <property type="term" value="P:lipopolysaccharide biosynthetic process"/>
    <property type="evidence" value="ECO:0007669"/>
    <property type="project" value="TreeGrafter"/>
</dbReference>